<name>A0A7J8Z7S8_9ROSI</name>
<keyword evidence="2" id="KW-1185">Reference proteome</keyword>
<evidence type="ECO:0000313" key="1">
    <source>
        <dbReference type="EMBL" id="MBA0707863.1"/>
    </source>
</evidence>
<dbReference type="EMBL" id="JABEZV010000003">
    <property type="protein sequence ID" value="MBA0707863.1"/>
    <property type="molecule type" value="Genomic_DNA"/>
</dbReference>
<organism evidence="1 2">
    <name type="scientific">Gossypium laxum</name>
    <dbReference type="NCBI Taxonomy" id="34288"/>
    <lineage>
        <taxon>Eukaryota</taxon>
        <taxon>Viridiplantae</taxon>
        <taxon>Streptophyta</taxon>
        <taxon>Embryophyta</taxon>
        <taxon>Tracheophyta</taxon>
        <taxon>Spermatophyta</taxon>
        <taxon>Magnoliopsida</taxon>
        <taxon>eudicotyledons</taxon>
        <taxon>Gunneridae</taxon>
        <taxon>Pentapetalae</taxon>
        <taxon>rosids</taxon>
        <taxon>malvids</taxon>
        <taxon>Malvales</taxon>
        <taxon>Malvaceae</taxon>
        <taxon>Malvoideae</taxon>
        <taxon>Gossypium</taxon>
    </lineage>
</organism>
<proteinExistence type="predicted"/>
<dbReference type="Proteomes" id="UP000593574">
    <property type="component" value="Unassembled WGS sequence"/>
</dbReference>
<protein>
    <submittedName>
        <fullName evidence="1">Uncharacterized protein</fullName>
    </submittedName>
</protein>
<accession>A0A7J8Z7S8</accession>
<comment type="caution">
    <text evidence="1">The sequence shown here is derived from an EMBL/GenBank/DDBJ whole genome shotgun (WGS) entry which is preliminary data.</text>
</comment>
<gene>
    <name evidence="1" type="ORF">Golax_019872</name>
</gene>
<sequence>MGQVANIGPKEVHGVELTTSIGPGLEGCDMCLRAPGNHSRLKLGSSSKANVGGPSNLLKDCVMVDPTAPTVESRVLNSHFNLTFEGSVESTMKINQSILNPRRHSTVSSKENVIPNSRKDLEKVTSEIVRGHLIFKE</sequence>
<reference evidence="1 2" key="1">
    <citation type="journal article" date="2019" name="Genome Biol. Evol.">
        <title>Insights into the evolution of the New World diploid cottons (Gossypium, subgenus Houzingenia) based on genome sequencing.</title>
        <authorList>
            <person name="Grover C.E."/>
            <person name="Arick M.A. 2nd"/>
            <person name="Thrash A."/>
            <person name="Conover J.L."/>
            <person name="Sanders W.S."/>
            <person name="Peterson D.G."/>
            <person name="Frelichowski J.E."/>
            <person name="Scheffler J.A."/>
            <person name="Scheffler B.E."/>
            <person name="Wendel J.F."/>
        </authorList>
    </citation>
    <scope>NUCLEOTIDE SEQUENCE [LARGE SCALE GENOMIC DNA]</scope>
    <source>
        <strain evidence="1">4</strain>
        <tissue evidence="1">Leaf</tissue>
    </source>
</reference>
<dbReference type="AlphaFoldDB" id="A0A7J8Z7S8"/>
<evidence type="ECO:0000313" key="2">
    <source>
        <dbReference type="Proteomes" id="UP000593574"/>
    </source>
</evidence>